<dbReference type="NCBIfam" id="TIGR00200">
    <property type="entry name" value="cinA_nterm"/>
    <property type="match status" value="1"/>
</dbReference>
<dbReference type="InterPro" id="IPR036653">
    <property type="entry name" value="CinA-like_C"/>
</dbReference>
<dbReference type="SMART" id="SM00852">
    <property type="entry name" value="MoCF_biosynth"/>
    <property type="match status" value="1"/>
</dbReference>
<keyword evidence="4" id="KW-1185">Reference proteome</keyword>
<accession>A0A1M6FUQ1</accession>
<dbReference type="Proteomes" id="UP000324781">
    <property type="component" value="Unassembled WGS sequence"/>
</dbReference>
<dbReference type="InterPro" id="IPR001453">
    <property type="entry name" value="MoaB/Mog_dom"/>
</dbReference>
<dbReference type="OrthoDB" id="9801454at2"/>
<dbReference type="PIRSF" id="PIRSF006728">
    <property type="entry name" value="CinA"/>
    <property type="match status" value="1"/>
</dbReference>
<name>A0A1M6FUQ1_9FIRM</name>
<gene>
    <name evidence="1" type="primary">cinA</name>
    <name evidence="3" type="ORF">SAMN05444373_101937</name>
</gene>
<proteinExistence type="inferred from homology"/>
<protein>
    <recommendedName>
        <fullName evidence="1">Putative competence-damage inducible protein</fullName>
    </recommendedName>
</protein>
<evidence type="ECO:0000256" key="1">
    <source>
        <dbReference type="HAMAP-Rule" id="MF_00226"/>
    </source>
</evidence>
<dbReference type="InterPro" id="IPR036425">
    <property type="entry name" value="MoaB/Mog-like_dom_sf"/>
</dbReference>
<dbReference type="NCBIfam" id="NF001813">
    <property type="entry name" value="PRK00549.1"/>
    <property type="match status" value="1"/>
</dbReference>
<dbReference type="NCBIfam" id="TIGR00199">
    <property type="entry name" value="PncC_domain"/>
    <property type="match status" value="1"/>
</dbReference>
<reference evidence="3 4" key="1">
    <citation type="submission" date="2016-11" db="EMBL/GenBank/DDBJ databases">
        <authorList>
            <person name="Varghese N."/>
            <person name="Submissions S."/>
        </authorList>
    </citation>
    <scope>NUCLEOTIDE SEQUENCE [LARGE SCALE GENOMIC DNA]</scope>
    <source>
        <strain evidence="3 4">DSM 19027</strain>
    </source>
</reference>
<dbReference type="InterPro" id="IPR041424">
    <property type="entry name" value="CinA_KH"/>
</dbReference>
<dbReference type="AlphaFoldDB" id="A0A1M6FUQ1"/>
<organism evidence="3 4">
    <name type="scientific">Thermoclostridium caenicola</name>
    <dbReference type="NCBI Taxonomy" id="659425"/>
    <lineage>
        <taxon>Bacteria</taxon>
        <taxon>Bacillati</taxon>
        <taxon>Bacillota</taxon>
        <taxon>Clostridia</taxon>
        <taxon>Eubacteriales</taxon>
        <taxon>Oscillospiraceae</taxon>
        <taxon>Thermoclostridium</taxon>
    </lineage>
</organism>
<dbReference type="HAMAP" id="MF_00226_B">
    <property type="entry name" value="CinA_B"/>
    <property type="match status" value="1"/>
</dbReference>
<evidence type="ECO:0000313" key="3">
    <source>
        <dbReference type="EMBL" id="SHJ01417.1"/>
    </source>
</evidence>
<dbReference type="NCBIfam" id="TIGR00177">
    <property type="entry name" value="molyb_syn"/>
    <property type="match status" value="1"/>
</dbReference>
<dbReference type="InterPro" id="IPR050101">
    <property type="entry name" value="CinA"/>
</dbReference>
<dbReference type="RefSeq" id="WP_149678589.1">
    <property type="nucleotide sequence ID" value="NZ_FQZP01000019.1"/>
</dbReference>
<comment type="similarity">
    <text evidence="1">Belongs to the CinA family.</text>
</comment>
<dbReference type="Pfam" id="PF02464">
    <property type="entry name" value="CinA"/>
    <property type="match status" value="1"/>
</dbReference>
<feature type="domain" description="MoaB/Mog" evidence="2">
    <location>
        <begin position="4"/>
        <end position="171"/>
    </location>
</feature>
<dbReference type="SUPFAM" id="SSF142433">
    <property type="entry name" value="CinA-like"/>
    <property type="match status" value="1"/>
</dbReference>
<evidence type="ECO:0000313" key="4">
    <source>
        <dbReference type="Proteomes" id="UP000324781"/>
    </source>
</evidence>
<evidence type="ECO:0000259" key="2">
    <source>
        <dbReference type="SMART" id="SM00852"/>
    </source>
</evidence>
<dbReference type="Gene3D" id="3.40.980.10">
    <property type="entry name" value="MoaB/Mog-like domain"/>
    <property type="match status" value="1"/>
</dbReference>
<dbReference type="InterPro" id="IPR008136">
    <property type="entry name" value="CinA_C"/>
</dbReference>
<dbReference type="CDD" id="cd00885">
    <property type="entry name" value="cinA"/>
    <property type="match status" value="1"/>
</dbReference>
<dbReference type="PANTHER" id="PTHR13939:SF0">
    <property type="entry name" value="NMN AMIDOHYDROLASE-LIKE PROTEIN YFAY"/>
    <property type="match status" value="1"/>
</dbReference>
<dbReference type="EMBL" id="FQZP01000019">
    <property type="protein sequence ID" value="SHJ01417.1"/>
    <property type="molecule type" value="Genomic_DNA"/>
</dbReference>
<dbReference type="Pfam" id="PF00994">
    <property type="entry name" value="MoCF_biosynth"/>
    <property type="match status" value="1"/>
</dbReference>
<dbReference type="Pfam" id="PF18146">
    <property type="entry name" value="CinA_KH"/>
    <property type="match status" value="1"/>
</dbReference>
<dbReference type="InterPro" id="IPR008135">
    <property type="entry name" value="Competence-induced_CinA"/>
</dbReference>
<dbReference type="SUPFAM" id="SSF53218">
    <property type="entry name" value="Molybdenum cofactor biosynthesis proteins"/>
    <property type="match status" value="1"/>
</dbReference>
<sequence>MNAEILAVGTELLMGQIANTNAQYLSRRFAELGIDVYYHSVVGDNPRRLKDALIRALERSDIVITTGGLGPTKDDLTKETIAEALGLPLVVHQESLDYIKAFFSKLNRPMCENNVKQAYLPAGSKVVPNRNGTAPGCIVEQGGKVVIMLPGPPKEMIPMFDETVFPYFEGKTGHIIGSRLVKVFGMGESEVETRLMDLVEQQSNPTIAPYVGYGDISLRVTAKCRNRDEAEALIAPVVEKIRERLGACVYSDSGESMEEVVLKLLSEKGWTLSTAESCTGGMLASRLINIPGASRVFDRGFVTYSNAAKVQELGVSQKTLEAFGAVSRETAEEMATRLVERTKTNAGLAVTGIAGPDGGTPEKPVGLVYVAACLNGRTESLKLNLRGDRERIRTVSCLHALDLLRRMLLGIQ</sequence>
<dbReference type="PANTHER" id="PTHR13939">
    <property type="entry name" value="NICOTINAMIDE-NUCLEOTIDE AMIDOHYDROLASE PNCC"/>
    <property type="match status" value="1"/>
</dbReference>
<dbReference type="Gene3D" id="3.90.950.20">
    <property type="entry name" value="CinA-like"/>
    <property type="match status" value="1"/>
</dbReference>
<dbReference type="Gene3D" id="3.30.70.2860">
    <property type="match status" value="1"/>
</dbReference>